<evidence type="ECO:0000256" key="1">
    <source>
        <dbReference type="SAM" id="MobiDB-lite"/>
    </source>
</evidence>
<name>A0A8J3YVZ7_9ACTN</name>
<protein>
    <submittedName>
        <fullName evidence="3">Uncharacterized protein</fullName>
    </submittedName>
</protein>
<feature type="region of interest" description="Disordered" evidence="1">
    <location>
        <begin position="1"/>
        <end position="34"/>
    </location>
</feature>
<reference evidence="3" key="1">
    <citation type="submission" date="2021-01" db="EMBL/GenBank/DDBJ databases">
        <title>Whole genome shotgun sequence of Virgisporangium aliadipatigenens NBRC 105644.</title>
        <authorList>
            <person name="Komaki H."/>
            <person name="Tamura T."/>
        </authorList>
    </citation>
    <scope>NUCLEOTIDE SEQUENCE</scope>
    <source>
        <strain evidence="3">NBRC 105644</strain>
    </source>
</reference>
<feature type="transmembrane region" description="Helical" evidence="2">
    <location>
        <begin position="134"/>
        <end position="152"/>
    </location>
</feature>
<feature type="transmembrane region" description="Helical" evidence="2">
    <location>
        <begin position="102"/>
        <end position="122"/>
    </location>
</feature>
<evidence type="ECO:0000256" key="2">
    <source>
        <dbReference type="SAM" id="Phobius"/>
    </source>
</evidence>
<feature type="transmembrane region" description="Helical" evidence="2">
    <location>
        <begin position="76"/>
        <end position="95"/>
    </location>
</feature>
<dbReference type="AlphaFoldDB" id="A0A8J3YVZ7"/>
<gene>
    <name evidence="3" type="ORF">Val02_85630</name>
</gene>
<keyword evidence="4" id="KW-1185">Reference proteome</keyword>
<evidence type="ECO:0000313" key="4">
    <source>
        <dbReference type="Proteomes" id="UP000619260"/>
    </source>
</evidence>
<dbReference type="Proteomes" id="UP000619260">
    <property type="component" value="Unassembled WGS sequence"/>
</dbReference>
<feature type="transmembrane region" description="Helical" evidence="2">
    <location>
        <begin position="38"/>
        <end position="56"/>
    </location>
</feature>
<proteinExistence type="predicted"/>
<feature type="compositionally biased region" description="Polar residues" evidence="1">
    <location>
        <begin position="22"/>
        <end position="32"/>
    </location>
</feature>
<accession>A0A8J3YVZ7</accession>
<organism evidence="3 4">
    <name type="scientific">Virgisporangium aliadipatigenens</name>
    <dbReference type="NCBI Taxonomy" id="741659"/>
    <lineage>
        <taxon>Bacteria</taxon>
        <taxon>Bacillati</taxon>
        <taxon>Actinomycetota</taxon>
        <taxon>Actinomycetes</taxon>
        <taxon>Micromonosporales</taxon>
        <taxon>Micromonosporaceae</taxon>
        <taxon>Virgisporangium</taxon>
    </lineage>
</organism>
<feature type="transmembrane region" description="Helical" evidence="2">
    <location>
        <begin position="159"/>
        <end position="178"/>
    </location>
</feature>
<dbReference type="RefSeq" id="WP_203905072.1">
    <property type="nucleotide sequence ID" value="NZ_BOPF01000052.1"/>
</dbReference>
<keyword evidence="2" id="KW-0812">Transmembrane</keyword>
<keyword evidence="2" id="KW-1133">Transmembrane helix</keyword>
<dbReference type="EMBL" id="BOPF01000052">
    <property type="protein sequence ID" value="GIJ51677.1"/>
    <property type="molecule type" value="Genomic_DNA"/>
</dbReference>
<keyword evidence="2" id="KW-0472">Membrane</keyword>
<sequence>MEQPKEPATAADGRGDDLTASVEAQPSSQQAATPRAHLAWSAGTGIAVGAIVAGALQHAYSPQAAGYLLNSNLLQSVAWVGCGGLVVAPVVAAVAKSARLLAAMLLAAVIGGPALTALLAATVNGDAAGGPDRFAAWTFVVAAVYALAGALTSPRTGRITIASAVVVLLLTTTLVTVLERGSQQRWRTWDVANYDVTLALPDIPGYAPSGMRYGVQGLHIDMSGPGGIVSVELLDSKASKIRFCGLQTPCWNRPGDRWSDARLVTRRLGGRLIQIAPAEGATIEISIDVPIHPVAAKTVAQLPTLPPPDND</sequence>
<comment type="caution">
    <text evidence="3">The sequence shown here is derived from an EMBL/GenBank/DDBJ whole genome shotgun (WGS) entry which is preliminary data.</text>
</comment>
<evidence type="ECO:0000313" key="3">
    <source>
        <dbReference type="EMBL" id="GIJ51677.1"/>
    </source>
</evidence>